<evidence type="ECO:0000256" key="4">
    <source>
        <dbReference type="SAM" id="SignalP"/>
    </source>
</evidence>
<proteinExistence type="inferred from homology"/>
<evidence type="ECO:0000256" key="2">
    <source>
        <dbReference type="ARBA" id="ARBA00022729"/>
    </source>
</evidence>
<reference evidence="5 6" key="1">
    <citation type="journal article" date="2016" name="Sci. Rep.">
        <title>Genomic and phenotypic characterization of the species Acinetobacter venetianus.</title>
        <authorList>
            <person name="Fondi M."/>
            <person name="Maida I."/>
            <person name="Perrin E."/>
            <person name="Orlandini V."/>
            <person name="La Torre L."/>
            <person name="Bosi E."/>
            <person name="Negroni A."/>
            <person name="Zanaroli G."/>
            <person name="Fava F."/>
            <person name="Decorosi F."/>
            <person name="Giovannetti L."/>
            <person name="Viti C."/>
            <person name="Vaneechoutte M."/>
            <person name="Dijkshoorn L."/>
            <person name="Fani R."/>
        </authorList>
    </citation>
    <scope>NUCLEOTIDE SEQUENCE [LARGE SCALE GENOMIC DNA]</scope>
    <source>
        <strain evidence="5 6">LUH5627</strain>
    </source>
</reference>
<keyword evidence="2 4" id="KW-0732">Signal</keyword>
<dbReference type="EMBL" id="JRUE01000197">
    <property type="protein sequence ID" value="KXZ67131.1"/>
    <property type="molecule type" value="Genomic_DNA"/>
</dbReference>
<dbReference type="GO" id="GO:0009055">
    <property type="term" value="F:electron transfer activity"/>
    <property type="evidence" value="ECO:0007669"/>
    <property type="project" value="InterPro"/>
</dbReference>
<feature type="chain" id="PRO_5007562812" evidence="4">
    <location>
        <begin position="24"/>
        <end position="129"/>
    </location>
</feature>
<evidence type="ECO:0000313" key="5">
    <source>
        <dbReference type="EMBL" id="KXZ67131.1"/>
    </source>
</evidence>
<dbReference type="InterPro" id="IPR010980">
    <property type="entry name" value="Cyt_c/b562"/>
</dbReference>
<gene>
    <name evidence="5" type="primary">cybC_2</name>
    <name evidence="5" type="ORF">AVENLUH5627_02317</name>
</gene>
<dbReference type="RefSeq" id="WP_019385915.1">
    <property type="nucleotide sequence ID" value="NZ_CM125582.1"/>
</dbReference>
<feature type="binding site" description="axial binding residue" evidence="3">
    <location>
        <position position="30"/>
    </location>
    <ligand>
        <name>heme b</name>
        <dbReference type="ChEBI" id="CHEBI:60344"/>
    </ligand>
    <ligandPart>
        <name>Fe</name>
        <dbReference type="ChEBI" id="CHEBI:18248"/>
    </ligandPart>
</feature>
<dbReference type="PATRIC" id="fig|52133.18.peg.2384"/>
<name>A0A150HME0_9GAMM</name>
<dbReference type="GO" id="GO:0005506">
    <property type="term" value="F:iron ion binding"/>
    <property type="evidence" value="ECO:0007669"/>
    <property type="project" value="InterPro"/>
</dbReference>
<evidence type="ECO:0000256" key="1">
    <source>
        <dbReference type="ARBA" id="ARBA00005523"/>
    </source>
</evidence>
<keyword evidence="3" id="KW-0408">Iron</keyword>
<dbReference type="Gene3D" id="1.20.120.10">
    <property type="entry name" value="Cytochrome c/b562"/>
    <property type="match status" value="1"/>
</dbReference>
<dbReference type="SUPFAM" id="SSF47175">
    <property type="entry name" value="Cytochromes"/>
    <property type="match status" value="1"/>
</dbReference>
<feature type="binding site" description="axial binding residue" evidence="3">
    <location>
        <position position="125"/>
    </location>
    <ligand>
        <name>heme b</name>
        <dbReference type="ChEBI" id="CHEBI:60344"/>
    </ligand>
    <ligandPart>
        <name>Fe</name>
        <dbReference type="ChEBI" id="CHEBI:18248"/>
    </ligandPart>
</feature>
<protein>
    <submittedName>
        <fullName evidence="5">Soluble cytochrome b562</fullName>
    </submittedName>
</protein>
<dbReference type="AlphaFoldDB" id="A0A150HME0"/>
<sequence length="129" mass="14173">MNKRILMCALVSGLLFLSQAVSAHQLEKDMHVLAKTMTTFAQTDDLAEANKQLALMRKAAVSSKASLPHQLEGLAPENDQVKSYQGGLDQLIAEIDAVTALVAKGQLEDAKVEALKLVKLRNEYHQQFK</sequence>
<dbReference type="InterPro" id="IPR009155">
    <property type="entry name" value="Cyt_b562"/>
</dbReference>
<comment type="similarity">
    <text evidence="1">Belongs to the cytochrome b562 family.</text>
</comment>
<keyword evidence="3" id="KW-0349">Heme</keyword>
<evidence type="ECO:0000313" key="6">
    <source>
        <dbReference type="Proteomes" id="UP000075680"/>
    </source>
</evidence>
<dbReference type="PIRSF" id="PIRSF000029">
    <property type="entry name" value="Cytochrome_b562"/>
    <property type="match status" value="1"/>
</dbReference>
<organism evidence="5 6">
    <name type="scientific">Acinetobacter venetianus</name>
    <dbReference type="NCBI Taxonomy" id="52133"/>
    <lineage>
        <taxon>Bacteria</taxon>
        <taxon>Pseudomonadati</taxon>
        <taxon>Pseudomonadota</taxon>
        <taxon>Gammaproteobacteria</taxon>
        <taxon>Moraxellales</taxon>
        <taxon>Moraxellaceae</taxon>
        <taxon>Acinetobacter</taxon>
    </lineage>
</organism>
<keyword evidence="3" id="KW-0479">Metal-binding</keyword>
<comment type="cofactor">
    <cofactor evidence="3">
        <name>heme b</name>
        <dbReference type="ChEBI" id="CHEBI:60344"/>
    </cofactor>
    <text evidence="3">Binds 1 heme b (iron(II)-protoporphyrin IX) group per molecule.</text>
</comment>
<dbReference type="Pfam" id="PF07361">
    <property type="entry name" value="Cytochrom_B562"/>
    <property type="match status" value="1"/>
</dbReference>
<evidence type="ECO:0000256" key="3">
    <source>
        <dbReference type="PIRSR" id="PIRSR000029-1"/>
    </source>
</evidence>
<dbReference type="GO" id="GO:0020037">
    <property type="term" value="F:heme binding"/>
    <property type="evidence" value="ECO:0007669"/>
    <property type="project" value="InterPro"/>
</dbReference>
<dbReference type="Proteomes" id="UP000075680">
    <property type="component" value="Unassembled WGS sequence"/>
</dbReference>
<accession>A0A150HME0</accession>
<dbReference type="GO" id="GO:0022900">
    <property type="term" value="P:electron transport chain"/>
    <property type="evidence" value="ECO:0007669"/>
    <property type="project" value="InterPro"/>
</dbReference>
<feature type="signal peptide" evidence="4">
    <location>
        <begin position="1"/>
        <end position="23"/>
    </location>
</feature>
<comment type="caution">
    <text evidence="5">The sequence shown here is derived from an EMBL/GenBank/DDBJ whole genome shotgun (WGS) entry which is preliminary data.</text>
</comment>
<dbReference type="GO" id="GO:0042597">
    <property type="term" value="C:periplasmic space"/>
    <property type="evidence" value="ECO:0007669"/>
    <property type="project" value="InterPro"/>
</dbReference>
<dbReference type="NCBIfam" id="NF011632">
    <property type="entry name" value="PRK15058.1"/>
    <property type="match status" value="1"/>
</dbReference>